<protein>
    <submittedName>
        <fullName evidence="2">Uncharacterized protein</fullName>
    </submittedName>
</protein>
<organism evidence="2 3">
    <name type="scientific">Streptomyces ambofaciens (strain ATCC 23877 / 3486 / DSM 40053 / JCM 4204 / NBRC 12836 / NRRL B-2516)</name>
    <dbReference type="NCBI Taxonomy" id="278992"/>
    <lineage>
        <taxon>Bacteria</taxon>
        <taxon>Bacillati</taxon>
        <taxon>Actinomycetota</taxon>
        <taxon>Actinomycetes</taxon>
        <taxon>Kitasatosporales</taxon>
        <taxon>Streptomycetaceae</taxon>
        <taxon>Streptomyces</taxon>
    </lineage>
</organism>
<proteinExistence type="predicted"/>
<dbReference type="EMBL" id="CP012382">
    <property type="protein sequence ID" value="AKZ57522.1"/>
    <property type="molecule type" value="Genomic_DNA"/>
</dbReference>
<reference evidence="3" key="1">
    <citation type="journal article" date="2015" name="J. Biotechnol.">
        <title>Complete genome sequence of Streptomyces ambofaciens ATCC 23877, the spiramycin producer.</title>
        <authorList>
            <person name="Thibessard A."/>
            <person name="Haas D."/>
            <person name="Gerbaud C."/>
            <person name="Aigle B."/>
            <person name="Lautru S."/>
            <person name="Pernodet J.L."/>
            <person name="Leblond P."/>
        </authorList>
    </citation>
    <scope>NUCLEOTIDE SEQUENCE [LARGE SCALE GENOMIC DNA]</scope>
    <source>
        <strain evidence="3">ATCC 23877 / 3486 / DSM 40053 / JCM 4204 / NBRC 12836 / NRRL B-2516</strain>
    </source>
</reference>
<gene>
    <name evidence="2" type="ORF">SAM23877_4477</name>
</gene>
<accession>A0A0K2AXI3</accession>
<dbReference type="AlphaFoldDB" id="A0A0K2AXI3"/>
<evidence type="ECO:0000256" key="1">
    <source>
        <dbReference type="SAM" id="MobiDB-lite"/>
    </source>
</evidence>
<dbReference type="Proteomes" id="UP000061018">
    <property type="component" value="Chromosome"/>
</dbReference>
<feature type="compositionally biased region" description="Basic and acidic residues" evidence="1">
    <location>
        <begin position="64"/>
        <end position="73"/>
    </location>
</feature>
<evidence type="ECO:0000313" key="2">
    <source>
        <dbReference type="EMBL" id="AKZ57522.1"/>
    </source>
</evidence>
<sequence>MRTGTERVALSVQRICFDRSECDRYAQTLCLGCALAPVRAFQPRWGSSPATVIRASFRLAARVRGSDTPDRVGRQSPRLASPFGTQKPEK</sequence>
<dbReference type="KEGG" id="samb:SAM23877_4477"/>
<name>A0A0K2AXI3_STRA7</name>
<feature type="region of interest" description="Disordered" evidence="1">
    <location>
        <begin position="63"/>
        <end position="90"/>
    </location>
</feature>
<evidence type="ECO:0000313" key="3">
    <source>
        <dbReference type="Proteomes" id="UP000061018"/>
    </source>
</evidence>